<gene>
    <name evidence="1" type="ORF">C5L14_09680</name>
</gene>
<protein>
    <submittedName>
        <fullName evidence="1">Uncharacterized protein</fullName>
    </submittedName>
</protein>
<organism evidence="1 2">
    <name type="scientific">Labrys okinawensis</name>
    <dbReference type="NCBI Taxonomy" id="346911"/>
    <lineage>
        <taxon>Bacteria</taxon>
        <taxon>Pseudomonadati</taxon>
        <taxon>Pseudomonadota</taxon>
        <taxon>Alphaproteobacteria</taxon>
        <taxon>Hyphomicrobiales</taxon>
        <taxon>Xanthobacteraceae</taxon>
        <taxon>Labrys</taxon>
    </lineage>
</organism>
<dbReference type="Proteomes" id="UP000237682">
    <property type="component" value="Unassembled WGS sequence"/>
</dbReference>
<name>A0A2S9QFN1_9HYPH</name>
<reference evidence="1 2" key="1">
    <citation type="submission" date="2018-02" db="EMBL/GenBank/DDBJ databases">
        <title>Whole genome sequencing of endophytic bacterium.</title>
        <authorList>
            <person name="Eedara R."/>
            <person name="Podile A.R."/>
        </authorList>
    </citation>
    <scope>NUCLEOTIDE SEQUENCE [LARGE SCALE GENOMIC DNA]</scope>
    <source>
        <strain evidence="1 2">RP1T</strain>
    </source>
</reference>
<keyword evidence="2" id="KW-1185">Reference proteome</keyword>
<evidence type="ECO:0000313" key="2">
    <source>
        <dbReference type="Proteomes" id="UP000237682"/>
    </source>
</evidence>
<dbReference type="RefSeq" id="WP_105861808.1">
    <property type="nucleotide sequence ID" value="NZ_PUEJ01000003.1"/>
</dbReference>
<proteinExistence type="predicted"/>
<sequence length="133" mass="14813">MPDWRIAYNERPLGVGVHGVIEIYDDKGKLRRWYEGLAADSKLNKKPIGSEKFGDVIQSDIWDADRLLHLKEKDRKSPNALKDSKEATTVYVGPQAAVESAMRAMTAASKAIDAKRIPYQLPLVDSGLSAPYQ</sequence>
<comment type="caution">
    <text evidence="1">The sequence shown here is derived from an EMBL/GenBank/DDBJ whole genome shotgun (WGS) entry which is preliminary data.</text>
</comment>
<dbReference type="AlphaFoldDB" id="A0A2S9QFN1"/>
<evidence type="ECO:0000313" key="1">
    <source>
        <dbReference type="EMBL" id="PRH88142.1"/>
    </source>
</evidence>
<dbReference type="EMBL" id="PUEJ01000003">
    <property type="protein sequence ID" value="PRH88142.1"/>
    <property type="molecule type" value="Genomic_DNA"/>
</dbReference>
<accession>A0A2S9QFN1</accession>